<gene>
    <name evidence="2" type="ORF">C1707_02620</name>
    <name evidence="3" type="ORF">CFHF_03550</name>
</gene>
<organism evidence="3 4">
    <name type="scientific">Caulobacter flavus</name>
    <dbReference type="NCBI Taxonomy" id="1679497"/>
    <lineage>
        <taxon>Bacteria</taxon>
        <taxon>Pseudomonadati</taxon>
        <taxon>Pseudomonadota</taxon>
        <taxon>Alphaproteobacteria</taxon>
        <taxon>Caulobacterales</taxon>
        <taxon>Caulobacteraceae</taxon>
        <taxon>Caulobacter</taxon>
    </lineage>
</organism>
<evidence type="ECO:0000313" key="4">
    <source>
        <dbReference type="Proteomes" id="UP000234483"/>
    </source>
</evidence>
<evidence type="ECO:0000313" key="5">
    <source>
        <dbReference type="Proteomes" id="UP000281192"/>
    </source>
</evidence>
<dbReference type="EMBL" id="CP026100">
    <property type="protein sequence ID" value="AYV45224.1"/>
    <property type="molecule type" value="Genomic_DNA"/>
</dbReference>
<feature type="transmembrane region" description="Helical" evidence="1">
    <location>
        <begin position="74"/>
        <end position="100"/>
    </location>
</feature>
<evidence type="ECO:0000313" key="2">
    <source>
        <dbReference type="EMBL" id="AYV45224.1"/>
    </source>
</evidence>
<dbReference type="Proteomes" id="UP000281192">
    <property type="component" value="Chromosome"/>
</dbReference>
<proteinExistence type="predicted"/>
<dbReference type="AlphaFoldDB" id="A0A2N5CZ87"/>
<dbReference type="RefSeq" id="WP_101711653.1">
    <property type="nucleotide sequence ID" value="NZ_CP026100.1"/>
</dbReference>
<dbReference type="KEGG" id="cfh:C1707_02620"/>
<feature type="transmembrane region" description="Helical" evidence="1">
    <location>
        <begin position="45"/>
        <end position="62"/>
    </location>
</feature>
<protein>
    <submittedName>
        <fullName evidence="3">Uncharacterized protein</fullName>
    </submittedName>
</protein>
<accession>A0A2N5CZ87</accession>
<dbReference type="Proteomes" id="UP000234483">
    <property type="component" value="Unassembled WGS sequence"/>
</dbReference>
<keyword evidence="1" id="KW-1133">Transmembrane helix</keyword>
<keyword evidence="1" id="KW-0812">Transmembrane</keyword>
<reference evidence="2 5" key="2">
    <citation type="submission" date="2018-01" db="EMBL/GenBank/DDBJ databases">
        <title>Complete genome sequence of Caulobacter flavus RHGG3.</title>
        <authorList>
            <person name="Yang E."/>
        </authorList>
    </citation>
    <scope>NUCLEOTIDE SEQUENCE [LARGE SCALE GENOMIC DNA]</scope>
    <source>
        <strain evidence="2 5">RHGG3</strain>
    </source>
</reference>
<sequence length="104" mass="11349">MSGQVRQDRRPSLYALSGKDTLIIACLCLPALAFGAEGGNLPPALLAYLLLAWLFYAGWLLFRRPKLKPVRGLAIAPMAFIVGTRVGFFAVLFCLVRSLAKILV</sequence>
<keyword evidence="5" id="KW-1185">Reference proteome</keyword>
<dbReference type="EMBL" id="PJRQ01000008">
    <property type="protein sequence ID" value="PLR19095.1"/>
    <property type="molecule type" value="Genomic_DNA"/>
</dbReference>
<evidence type="ECO:0000256" key="1">
    <source>
        <dbReference type="SAM" id="Phobius"/>
    </source>
</evidence>
<reference evidence="3 4" key="1">
    <citation type="submission" date="2017-12" db="EMBL/GenBank/DDBJ databases">
        <title>The genome sequence of Caulobacter flavus CGMCC1 15093.</title>
        <authorList>
            <person name="Gao J."/>
            <person name="Mao X."/>
            <person name="Sun J."/>
        </authorList>
    </citation>
    <scope>NUCLEOTIDE SEQUENCE [LARGE SCALE GENOMIC DNA]</scope>
    <source>
        <strain evidence="3 4">CGMCC1 15093</strain>
    </source>
</reference>
<evidence type="ECO:0000313" key="3">
    <source>
        <dbReference type="EMBL" id="PLR19095.1"/>
    </source>
</evidence>
<keyword evidence="1" id="KW-0472">Membrane</keyword>
<name>A0A2N5CZ87_9CAUL</name>